<evidence type="ECO:0000313" key="2">
    <source>
        <dbReference type="EMBL" id="GEK91416.1"/>
    </source>
</evidence>
<feature type="transmembrane region" description="Helical" evidence="1">
    <location>
        <begin position="71"/>
        <end position="88"/>
    </location>
</feature>
<gene>
    <name evidence="2" type="ORF">AKA01nite_10380</name>
</gene>
<comment type="caution">
    <text evidence="2">The sequence shown here is derived from an EMBL/GenBank/DDBJ whole genome shotgun (WGS) entry which is preliminary data.</text>
</comment>
<accession>A0A511ATH2</accession>
<feature type="transmembrane region" description="Helical" evidence="1">
    <location>
        <begin position="12"/>
        <end position="37"/>
    </location>
</feature>
<dbReference type="RefSeq" id="WP_146924242.1">
    <property type="nucleotide sequence ID" value="NZ_BJUY01000010.1"/>
</dbReference>
<dbReference type="AlphaFoldDB" id="A0A511ATH2"/>
<dbReference type="InterPro" id="IPR021354">
    <property type="entry name" value="DUF2975"/>
</dbReference>
<evidence type="ECO:0000256" key="1">
    <source>
        <dbReference type="SAM" id="Phobius"/>
    </source>
</evidence>
<dbReference type="Pfam" id="PF11188">
    <property type="entry name" value="DUF2975"/>
    <property type="match status" value="1"/>
</dbReference>
<reference evidence="2 3" key="1">
    <citation type="submission" date="2019-07" db="EMBL/GenBank/DDBJ databases">
        <title>Whole genome shotgun sequence of Alkalibacterium kapii NBRC 103247.</title>
        <authorList>
            <person name="Hosoyama A."/>
            <person name="Uohara A."/>
            <person name="Ohji S."/>
            <person name="Ichikawa N."/>
        </authorList>
    </citation>
    <scope>NUCLEOTIDE SEQUENCE [LARGE SCALE GENOMIC DNA]</scope>
    <source>
        <strain evidence="2 3">NBRC 103247</strain>
    </source>
</reference>
<feature type="transmembrane region" description="Helical" evidence="1">
    <location>
        <begin position="115"/>
        <end position="136"/>
    </location>
</feature>
<protein>
    <recommendedName>
        <fullName evidence="4">DUF2975 domain-containing protein</fullName>
    </recommendedName>
</protein>
<sequence length="179" mass="20079">MNINQFKKVSRFTSVILKIAAIWFGLSVATLFFSYFFTSRDVWFNFPSPDFTILNGIRGATTNELFPLKQAASFVVPLIVIVNCYVLWKGSQLFKYLADGHSPFSVAFSQSVKKLGLILIVSDILFPLIYSLLVTIMMESGYYYIVGVGASFLIGLILYAAAEIFNYAINLQQFADDTV</sequence>
<dbReference type="EMBL" id="BJUY01000010">
    <property type="protein sequence ID" value="GEK91416.1"/>
    <property type="molecule type" value="Genomic_DNA"/>
</dbReference>
<evidence type="ECO:0008006" key="4">
    <source>
        <dbReference type="Google" id="ProtNLM"/>
    </source>
</evidence>
<keyword evidence="1" id="KW-1133">Transmembrane helix</keyword>
<keyword evidence="1" id="KW-0472">Membrane</keyword>
<keyword evidence="3" id="KW-1185">Reference proteome</keyword>
<dbReference type="OrthoDB" id="2167340at2"/>
<proteinExistence type="predicted"/>
<feature type="transmembrane region" description="Helical" evidence="1">
    <location>
        <begin position="142"/>
        <end position="162"/>
    </location>
</feature>
<keyword evidence="1" id="KW-0812">Transmembrane</keyword>
<evidence type="ECO:0000313" key="3">
    <source>
        <dbReference type="Proteomes" id="UP000321662"/>
    </source>
</evidence>
<name>A0A511ATH2_9LACT</name>
<dbReference type="Proteomes" id="UP000321662">
    <property type="component" value="Unassembled WGS sequence"/>
</dbReference>
<organism evidence="2 3">
    <name type="scientific">Alkalibacterium kapii</name>
    <dbReference type="NCBI Taxonomy" id="426704"/>
    <lineage>
        <taxon>Bacteria</taxon>
        <taxon>Bacillati</taxon>
        <taxon>Bacillota</taxon>
        <taxon>Bacilli</taxon>
        <taxon>Lactobacillales</taxon>
        <taxon>Carnobacteriaceae</taxon>
        <taxon>Alkalibacterium</taxon>
    </lineage>
</organism>